<evidence type="ECO:0000313" key="2">
    <source>
        <dbReference type="EMBL" id="TWA90136.1"/>
    </source>
</evidence>
<comment type="caution">
    <text evidence="2">The sequence shown here is derived from an EMBL/GenBank/DDBJ whole genome shotgun (WGS) entry which is preliminary data.</text>
</comment>
<name>A0A560CZ47_9BRAD</name>
<dbReference type="AlphaFoldDB" id="A0A560CZ47"/>
<reference evidence="2 3" key="1">
    <citation type="submission" date="2019-06" db="EMBL/GenBank/DDBJ databases">
        <title>Genomic Encyclopedia of Type Strains, Phase IV (KMG-V): Genome sequencing to study the core and pangenomes of soil and plant-associated prokaryotes.</title>
        <authorList>
            <person name="Whitman W."/>
        </authorList>
    </citation>
    <scope>NUCLEOTIDE SEQUENCE [LARGE SCALE GENOMIC DNA]</scope>
    <source>
        <strain evidence="2 3">BR 510</strain>
    </source>
</reference>
<evidence type="ECO:0000313" key="3">
    <source>
        <dbReference type="Proteomes" id="UP000319949"/>
    </source>
</evidence>
<organism evidence="2 3">
    <name type="scientific">Bradyrhizobium stylosanthis</name>
    <dbReference type="NCBI Taxonomy" id="1803665"/>
    <lineage>
        <taxon>Bacteria</taxon>
        <taxon>Pseudomonadati</taxon>
        <taxon>Pseudomonadota</taxon>
        <taxon>Alphaproteobacteria</taxon>
        <taxon>Hyphomicrobiales</taxon>
        <taxon>Nitrobacteraceae</taxon>
        <taxon>Bradyrhizobium</taxon>
    </lineage>
</organism>
<dbReference type="EMBL" id="VITK01000017">
    <property type="protein sequence ID" value="TWA90136.1"/>
    <property type="molecule type" value="Genomic_DNA"/>
</dbReference>
<protein>
    <submittedName>
        <fullName evidence="2">Uncharacterized protein</fullName>
    </submittedName>
</protein>
<feature type="transmembrane region" description="Helical" evidence="1">
    <location>
        <begin position="28"/>
        <end position="46"/>
    </location>
</feature>
<keyword evidence="3" id="KW-1185">Reference proteome</keyword>
<dbReference type="STRING" id="1803665.GCA_001641335_02551"/>
<keyword evidence="1" id="KW-0472">Membrane</keyword>
<gene>
    <name evidence="2" type="ORF">FBZ96_11733</name>
</gene>
<proteinExistence type="predicted"/>
<sequence length="443" mass="49558">MDSLCTSKVRRSAGGKAVHFVGDSMKRVVAAIVGVVLVGLAAGLVLQIEIGRGLFGVWSFTKSVKVTSPGQDRGYYYRFKASLVYKGEPLDFDIVVGCNVRITTYKDNDRTVEVGVAPMAFGLKMKDGHGVVIRPPQACKGETTENGRVPQNLLPLVVSYEDAEAPWSGIAYASEDAYASPLSELKFFGASIGKATFEEWQEWRRTEAPKNFITYELLGINPKNMWDPPHWKLGYRVMASGCLGASWIKLPDAARDLARQFWPADKPVYWFPSWEMRRALWSIAVDPKSPVLFEGNRFLDYLQDLDSASGPQGLPRRQPGAVIFFNRYVAGDVYPARIDRSVNRMRADGELPSEIKAKPEPPRINAETRPELRGFAYCDDTVFKVEEVPGGFYGTPVFLSEINGKSINEQLQSWREGSQLDFERDEFVVLPRRYQIGNIFGGL</sequence>
<keyword evidence="1" id="KW-1133">Transmembrane helix</keyword>
<evidence type="ECO:0000256" key="1">
    <source>
        <dbReference type="SAM" id="Phobius"/>
    </source>
</evidence>
<accession>A0A560CZ47</accession>
<keyword evidence="1" id="KW-0812">Transmembrane</keyword>
<dbReference type="Proteomes" id="UP000319949">
    <property type="component" value="Unassembled WGS sequence"/>
</dbReference>